<dbReference type="Proteomes" id="UP001500630">
    <property type="component" value="Unassembled WGS sequence"/>
</dbReference>
<proteinExistence type="predicted"/>
<protein>
    <submittedName>
        <fullName evidence="1">Uncharacterized protein</fullName>
    </submittedName>
</protein>
<keyword evidence="2" id="KW-1185">Reference proteome</keyword>
<dbReference type="Gene3D" id="3.40.50.720">
    <property type="entry name" value="NAD(P)-binding Rossmann-like Domain"/>
    <property type="match status" value="1"/>
</dbReference>
<dbReference type="EMBL" id="BAABDQ010000029">
    <property type="protein sequence ID" value="GAA3594431.1"/>
    <property type="molecule type" value="Genomic_DNA"/>
</dbReference>
<gene>
    <name evidence="1" type="ORF">GCM10022419_092010</name>
</gene>
<dbReference type="Gene3D" id="3.90.25.10">
    <property type="entry name" value="UDP-galactose 4-epimerase, domain 1"/>
    <property type="match status" value="1"/>
</dbReference>
<comment type="caution">
    <text evidence="1">The sequence shown here is derived from an EMBL/GenBank/DDBJ whole genome shotgun (WGS) entry which is preliminary data.</text>
</comment>
<name>A0ABP6YYM7_9ACTN</name>
<organism evidence="1 2">
    <name type="scientific">Nonomuraea rosea</name>
    <dbReference type="NCBI Taxonomy" id="638574"/>
    <lineage>
        <taxon>Bacteria</taxon>
        <taxon>Bacillati</taxon>
        <taxon>Actinomycetota</taxon>
        <taxon>Actinomycetes</taxon>
        <taxon>Streptosporangiales</taxon>
        <taxon>Streptosporangiaceae</taxon>
        <taxon>Nonomuraea</taxon>
    </lineage>
</organism>
<dbReference type="RefSeq" id="WP_345572300.1">
    <property type="nucleotide sequence ID" value="NZ_BAABDQ010000029.1"/>
</dbReference>
<evidence type="ECO:0000313" key="1">
    <source>
        <dbReference type="EMBL" id="GAA3594431.1"/>
    </source>
</evidence>
<reference evidence="2" key="1">
    <citation type="journal article" date="2019" name="Int. J. Syst. Evol. Microbiol.">
        <title>The Global Catalogue of Microorganisms (GCM) 10K type strain sequencing project: providing services to taxonomists for standard genome sequencing and annotation.</title>
        <authorList>
            <consortium name="The Broad Institute Genomics Platform"/>
            <consortium name="The Broad Institute Genome Sequencing Center for Infectious Disease"/>
            <person name="Wu L."/>
            <person name="Ma J."/>
        </authorList>
    </citation>
    <scope>NUCLEOTIDE SEQUENCE [LARGE SCALE GENOMIC DNA]</scope>
    <source>
        <strain evidence="2">JCM 17326</strain>
    </source>
</reference>
<evidence type="ECO:0000313" key="2">
    <source>
        <dbReference type="Proteomes" id="UP001500630"/>
    </source>
</evidence>
<sequence length="54" mass="6133">MTLLWNGQPGPVEEAFEDGDVEWTRIQPTDFMSNTLGWAPDIRQDGQVNGRLSR</sequence>
<accession>A0ABP6YYM7</accession>